<dbReference type="Proteomes" id="UP000887116">
    <property type="component" value="Unassembled WGS sequence"/>
</dbReference>
<comment type="caution">
    <text evidence="1">The sequence shown here is derived from an EMBL/GenBank/DDBJ whole genome shotgun (WGS) entry which is preliminary data.</text>
</comment>
<organism evidence="1 2">
    <name type="scientific">Trichonephila clavata</name>
    <name type="common">Joro spider</name>
    <name type="synonym">Nephila clavata</name>
    <dbReference type="NCBI Taxonomy" id="2740835"/>
    <lineage>
        <taxon>Eukaryota</taxon>
        <taxon>Metazoa</taxon>
        <taxon>Ecdysozoa</taxon>
        <taxon>Arthropoda</taxon>
        <taxon>Chelicerata</taxon>
        <taxon>Arachnida</taxon>
        <taxon>Araneae</taxon>
        <taxon>Araneomorphae</taxon>
        <taxon>Entelegynae</taxon>
        <taxon>Araneoidea</taxon>
        <taxon>Nephilidae</taxon>
        <taxon>Trichonephila</taxon>
    </lineage>
</organism>
<dbReference type="EMBL" id="BMAO01027663">
    <property type="protein sequence ID" value="GFR18772.1"/>
    <property type="molecule type" value="Genomic_DNA"/>
</dbReference>
<sequence length="149" mass="16522">MQPSQNLKASCPGQHAFETVESLICVQLSMLMNATFPVAQFATFHWPPHLPLPFYNGRSILSAIDLVSRNHCTKRVIVDTCCAVSHILIFLLQGIFHTAMRFCSETKLQDSYSLLLEKHNLSLGSTDKNCETDPAVTFKASYDGAPASF</sequence>
<evidence type="ECO:0000313" key="2">
    <source>
        <dbReference type="Proteomes" id="UP000887116"/>
    </source>
</evidence>
<protein>
    <submittedName>
        <fullName evidence="1">Uncharacterized protein</fullName>
    </submittedName>
</protein>
<accession>A0A8X6LS85</accession>
<reference evidence="1" key="1">
    <citation type="submission" date="2020-07" db="EMBL/GenBank/DDBJ databases">
        <title>Multicomponent nature underlies the extraordinary mechanical properties of spider dragline silk.</title>
        <authorList>
            <person name="Kono N."/>
            <person name="Nakamura H."/>
            <person name="Mori M."/>
            <person name="Yoshida Y."/>
            <person name="Ohtoshi R."/>
            <person name="Malay A.D."/>
            <person name="Moran D.A.P."/>
            <person name="Tomita M."/>
            <person name="Numata K."/>
            <person name="Arakawa K."/>
        </authorList>
    </citation>
    <scope>NUCLEOTIDE SEQUENCE</scope>
</reference>
<evidence type="ECO:0000313" key="1">
    <source>
        <dbReference type="EMBL" id="GFR18772.1"/>
    </source>
</evidence>
<keyword evidence="2" id="KW-1185">Reference proteome</keyword>
<name>A0A8X6LS85_TRICU</name>
<gene>
    <name evidence="1" type="ORF">TNCT_114961</name>
</gene>
<proteinExistence type="predicted"/>
<dbReference type="AlphaFoldDB" id="A0A8X6LS85"/>